<dbReference type="EMBL" id="JAFBDZ010000002">
    <property type="protein sequence ID" value="MBM7585807.1"/>
    <property type="molecule type" value="Genomic_DNA"/>
</dbReference>
<protein>
    <submittedName>
        <fullName evidence="1">Transcriptional regulator with XRE-family HTH domain</fullName>
    </submittedName>
</protein>
<dbReference type="InterPro" id="IPR010982">
    <property type="entry name" value="Lambda_DNA-bd_dom_sf"/>
</dbReference>
<dbReference type="Gene3D" id="1.10.260.40">
    <property type="entry name" value="lambda repressor-like DNA-binding domains"/>
    <property type="match status" value="1"/>
</dbReference>
<accession>A0ABS2ND74</accession>
<sequence>MSIGRTIAECRYERELTQEQMSLNLPISKELLGKIELDKRKLKQDVMPYIASELDHVKATTALWGEVADGVTIPYLDGDYIDHTPAALIARANREIDEAKRHLDEVEATKPIGFMNLEEVNTLRNANKELLDIAAVAITLVGDNCEWHGLSFADEIKQWHVSLKARRLKK</sequence>
<dbReference type="SUPFAM" id="SSF47413">
    <property type="entry name" value="lambda repressor-like DNA-binding domains"/>
    <property type="match status" value="1"/>
</dbReference>
<name>A0ABS2ND74_9BACI</name>
<comment type="caution">
    <text evidence="1">The sequence shown here is derived from an EMBL/GenBank/DDBJ whole genome shotgun (WGS) entry which is preliminary data.</text>
</comment>
<evidence type="ECO:0000313" key="1">
    <source>
        <dbReference type="EMBL" id="MBM7585807.1"/>
    </source>
</evidence>
<keyword evidence="2" id="KW-1185">Reference proteome</keyword>
<organism evidence="1 2">
    <name type="scientific">Rossellomorea pakistanensis</name>
    <dbReference type="NCBI Taxonomy" id="992288"/>
    <lineage>
        <taxon>Bacteria</taxon>
        <taxon>Bacillati</taxon>
        <taxon>Bacillota</taxon>
        <taxon>Bacilli</taxon>
        <taxon>Bacillales</taxon>
        <taxon>Bacillaceae</taxon>
        <taxon>Rossellomorea</taxon>
    </lineage>
</organism>
<reference evidence="1 2" key="1">
    <citation type="submission" date="2021-01" db="EMBL/GenBank/DDBJ databases">
        <title>Genomic Encyclopedia of Type Strains, Phase IV (KMG-IV): sequencing the most valuable type-strain genomes for metagenomic binning, comparative biology and taxonomic classification.</title>
        <authorList>
            <person name="Goeker M."/>
        </authorList>
    </citation>
    <scope>NUCLEOTIDE SEQUENCE [LARGE SCALE GENOMIC DNA]</scope>
    <source>
        <strain evidence="1 2">DSM 24834</strain>
    </source>
</reference>
<dbReference type="Proteomes" id="UP001646157">
    <property type="component" value="Unassembled WGS sequence"/>
</dbReference>
<dbReference type="RefSeq" id="WP_205172492.1">
    <property type="nucleotide sequence ID" value="NZ_JAFBDZ010000002.1"/>
</dbReference>
<evidence type="ECO:0000313" key="2">
    <source>
        <dbReference type="Proteomes" id="UP001646157"/>
    </source>
</evidence>
<proteinExistence type="predicted"/>
<gene>
    <name evidence="1" type="ORF">JOC86_002349</name>
</gene>